<reference evidence="2 3" key="1">
    <citation type="journal article" date="2012" name="BMC Genomics">
        <title>Comparative genomics of the white-rot fungi, Phanerochaete carnosa and P. chrysosporium, to elucidate the genetic basis of the distinct wood types they colonize.</title>
        <authorList>
            <person name="Suzuki H."/>
            <person name="MacDonald J."/>
            <person name="Syed K."/>
            <person name="Salamov A."/>
            <person name="Hori C."/>
            <person name="Aerts A."/>
            <person name="Henrissat B."/>
            <person name="Wiebenga A."/>
            <person name="vanKuyk P.A."/>
            <person name="Barry K."/>
            <person name="Lindquist E."/>
            <person name="LaButti K."/>
            <person name="Lapidus A."/>
            <person name="Lucas S."/>
            <person name="Coutinho P."/>
            <person name="Gong Y."/>
            <person name="Samejima M."/>
            <person name="Mahadevan R."/>
            <person name="Abou-Zaid M."/>
            <person name="de Vries R.P."/>
            <person name="Igarashi K."/>
            <person name="Yadav J.S."/>
            <person name="Grigoriev I.V."/>
            <person name="Master E.R."/>
        </authorList>
    </citation>
    <scope>NUCLEOTIDE SEQUENCE [LARGE SCALE GENOMIC DNA]</scope>
    <source>
        <strain evidence="2 3">HHB-10118-sp</strain>
    </source>
</reference>
<evidence type="ECO:0000256" key="1">
    <source>
        <dbReference type="SAM" id="MobiDB-lite"/>
    </source>
</evidence>
<accession>K5V717</accession>
<dbReference type="EMBL" id="JH930470">
    <property type="protein sequence ID" value="EKM58536.1"/>
    <property type="molecule type" value="Genomic_DNA"/>
</dbReference>
<dbReference type="KEGG" id="pco:PHACADRAFT_207354"/>
<evidence type="ECO:0000313" key="2">
    <source>
        <dbReference type="EMBL" id="EKM58536.1"/>
    </source>
</evidence>
<dbReference type="InParanoid" id="K5V717"/>
<proteinExistence type="predicted"/>
<name>K5V717_PHACS</name>
<feature type="compositionally biased region" description="Polar residues" evidence="1">
    <location>
        <begin position="1"/>
        <end position="20"/>
    </location>
</feature>
<organism evidence="2 3">
    <name type="scientific">Phanerochaete carnosa (strain HHB-10118-sp)</name>
    <name type="common">White-rot fungus</name>
    <name type="synonym">Peniophora carnosa</name>
    <dbReference type="NCBI Taxonomy" id="650164"/>
    <lineage>
        <taxon>Eukaryota</taxon>
        <taxon>Fungi</taxon>
        <taxon>Dikarya</taxon>
        <taxon>Basidiomycota</taxon>
        <taxon>Agaricomycotina</taxon>
        <taxon>Agaricomycetes</taxon>
        <taxon>Polyporales</taxon>
        <taxon>Phanerochaetaceae</taxon>
        <taxon>Phanerochaete</taxon>
    </lineage>
</organism>
<dbReference type="Proteomes" id="UP000008370">
    <property type="component" value="Unassembled WGS sequence"/>
</dbReference>
<gene>
    <name evidence="2" type="ORF">PHACADRAFT_207354</name>
</gene>
<dbReference type="GeneID" id="18912593"/>
<dbReference type="AlphaFoldDB" id="K5V717"/>
<keyword evidence="3" id="KW-1185">Reference proteome</keyword>
<dbReference type="RefSeq" id="XP_007393845.1">
    <property type="nucleotide sequence ID" value="XM_007393783.1"/>
</dbReference>
<evidence type="ECO:0000313" key="3">
    <source>
        <dbReference type="Proteomes" id="UP000008370"/>
    </source>
</evidence>
<dbReference type="HOGENOM" id="CLU_1865847_0_0_1"/>
<protein>
    <submittedName>
        <fullName evidence="2">Uncharacterized protein</fullName>
    </submittedName>
</protein>
<feature type="region of interest" description="Disordered" evidence="1">
    <location>
        <begin position="1"/>
        <end position="22"/>
    </location>
</feature>
<sequence>MSLSQLTCPGWSPTTSQSRCPATPEEDAAFTAMWTLGWRQLPCGVNSQNNHYCRFQYVTAGGDWQQTYRYYNANGSYYYRGSSNKGFYYDRVKKRQHISTYGANGELTEREYLPMEVEETIMVPVDAFGEIPMEVDE</sequence>